<evidence type="ECO:0000259" key="4">
    <source>
        <dbReference type="PROSITE" id="PS50995"/>
    </source>
</evidence>
<dbReference type="AlphaFoldDB" id="A0A9D1WUE2"/>
<dbReference type="GO" id="GO:0003677">
    <property type="term" value="F:DNA binding"/>
    <property type="evidence" value="ECO:0007669"/>
    <property type="project" value="UniProtKB-KW"/>
</dbReference>
<keyword evidence="3" id="KW-0804">Transcription</keyword>
<dbReference type="SMART" id="SM00347">
    <property type="entry name" value="HTH_MARR"/>
    <property type="match status" value="1"/>
</dbReference>
<dbReference type="GO" id="GO:0003700">
    <property type="term" value="F:DNA-binding transcription factor activity"/>
    <property type="evidence" value="ECO:0007669"/>
    <property type="project" value="InterPro"/>
</dbReference>
<evidence type="ECO:0000256" key="1">
    <source>
        <dbReference type="ARBA" id="ARBA00023015"/>
    </source>
</evidence>
<protein>
    <submittedName>
        <fullName evidence="5">MarR family transcriptional regulator</fullName>
    </submittedName>
</protein>
<dbReference type="PANTHER" id="PTHR42756:SF1">
    <property type="entry name" value="TRANSCRIPTIONAL REPRESSOR OF EMRAB OPERON"/>
    <property type="match status" value="1"/>
</dbReference>
<keyword evidence="1" id="KW-0805">Transcription regulation</keyword>
<dbReference type="InterPro" id="IPR036388">
    <property type="entry name" value="WH-like_DNA-bd_sf"/>
</dbReference>
<gene>
    <name evidence="5" type="ORF">H9735_02615</name>
</gene>
<dbReference type="Proteomes" id="UP000886721">
    <property type="component" value="Unassembled WGS sequence"/>
</dbReference>
<evidence type="ECO:0000313" key="5">
    <source>
        <dbReference type="EMBL" id="HIX67005.1"/>
    </source>
</evidence>
<evidence type="ECO:0000256" key="3">
    <source>
        <dbReference type="ARBA" id="ARBA00023163"/>
    </source>
</evidence>
<dbReference type="InterPro" id="IPR036390">
    <property type="entry name" value="WH_DNA-bd_sf"/>
</dbReference>
<dbReference type="InterPro" id="IPR000835">
    <property type="entry name" value="HTH_MarR-typ"/>
</dbReference>
<dbReference type="EMBL" id="DXEM01000007">
    <property type="protein sequence ID" value="HIX67005.1"/>
    <property type="molecule type" value="Genomic_DNA"/>
</dbReference>
<name>A0A9D1WUE2_9FIRM</name>
<reference evidence="5" key="1">
    <citation type="journal article" date="2021" name="PeerJ">
        <title>Extensive microbial diversity within the chicken gut microbiome revealed by metagenomics and culture.</title>
        <authorList>
            <person name="Gilroy R."/>
            <person name="Ravi A."/>
            <person name="Getino M."/>
            <person name="Pursley I."/>
            <person name="Horton D.L."/>
            <person name="Alikhan N.F."/>
            <person name="Baker D."/>
            <person name="Gharbi K."/>
            <person name="Hall N."/>
            <person name="Watson M."/>
            <person name="Adriaenssens E.M."/>
            <person name="Foster-Nyarko E."/>
            <person name="Jarju S."/>
            <person name="Secka A."/>
            <person name="Antonio M."/>
            <person name="Oren A."/>
            <person name="Chaudhuri R.R."/>
            <person name="La Ragione R."/>
            <person name="Hildebrand F."/>
            <person name="Pallen M.J."/>
        </authorList>
    </citation>
    <scope>NUCLEOTIDE SEQUENCE</scope>
    <source>
        <strain evidence="5">CHK191-13928</strain>
    </source>
</reference>
<accession>A0A9D1WUE2</accession>
<dbReference type="Gene3D" id="1.10.10.10">
    <property type="entry name" value="Winged helix-like DNA-binding domain superfamily/Winged helix DNA-binding domain"/>
    <property type="match status" value="1"/>
</dbReference>
<evidence type="ECO:0000313" key="6">
    <source>
        <dbReference type="Proteomes" id="UP000886721"/>
    </source>
</evidence>
<comment type="caution">
    <text evidence="5">The sequence shown here is derived from an EMBL/GenBank/DDBJ whole genome shotgun (WGS) entry which is preliminary data.</text>
</comment>
<keyword evidence="2" id="KW-0238">DNA-binding</keyword>
<dbReference type="PROSITE" id="PS50995">
    <property type="entry name" value="HTH_MARR_2"/>
    <property type="match status" value="1"/>
</dbReference>
<feature type="domain" description="HTH marR-type" evidence="4">
    <location>
        <begin position="1"/>
        <end position="115"/>
    </location>
</feature>
<organism evidence="5 6">
    <name type="scientific">Candidatus Anaerostipes excrementavium</name>
    <dbReference type="NCBI Taxonomy" id="2838463"/>
    <lineage>
        <taxon>Bacteria</taxon>
        <taxon>Bacillati</taxon>
        <taxon>Bacillota</taxon>
        <taxon>Clostridia</taxon>
        <taxon>Lachnospirales</taxon>
        <taxon>Lachnospiraceae</taxon>
        <taxon>Anaerostipes</taxon>
    </lineage>
</organism>
<dbReference type="Pfam" id="PF01047">
    <property type="entry name" value="MarR"/>
    <property type="match status" value="1"/>
</dbReference>
<dbReference type="InterPro" id="IPR023187">
    <property type="entry name" value="Tscrpt_reg_MarR-type_CS"/>
</dbReference>
<dbReference type="PANTHER" id="PTHR42756">
    <property type="entry name" value="TRANSCRIPTIONAL REGULATOR, MARR"/>
    <property type="match status" value="1"/>
</dbReference>
<sequence>MALTRTQMFILFALSSHKSLNMSQISSYIASSKEQATRAVAPLVKYGYVQKFHMGDNRRKVYVCLTPQGKEFIEQEQRLVKDRLAGKFDLLSEDDKTAFYHAVDDILHILRKLENDTNLS</sequence>
<dbReference type="SUPFAM" id="SSF46785">
    <property type="entry name" value="Winged helix' DNA-binding domain"/>
    <property type="match status" value="1"/>
</dbReference>
<reference evidence="5" key="2">
    <citation type="submission" date="2021-04" db="EMBL/GenBank/DDBJ databases">
        <authorList>
            <person name="Gilroy R."/>
        </authorList>
    </citation>
    <scope>NUCLEOTIDE SEQUENCE</scope>
    <source>
        <strain evidence="5">CHK191-13928</strain>
    </source>
</reference>
<dbReference type="PROSITE" id="PS01117">
    <property type="entry name" value="HTH_MARR_1"/>
    <property type="match status" value="1"/>
</dbReference>
<evidence type="ECO:0000256" key="2">
    <source>
        <dbReference type="ARBA" id="ARBA00023125"/>
    </source>
</evidence>
<proteinExistence type="predicted"/>